<protein>
    <recommendedName>
        <fullName evidence="3">Type IV pilus assembly protein PilP</fullName>
    </recommendedName>
</protein>
<dbReference type="Gene3D" id="2.30.30.830">
    <property type="match status" value="1"/>
</dbReference>
<dbReference type="Proteomes" id="UP000245125">
    <property type="component" value="Unassembled WGS sequence"/>
</dbReference>
<dbReference type="AlphaFoldDB" id="A0A2U3QH23"/>
<organism evidence="1 2">
    <name type="scientific">Candidatus Sulfobium mesophilum</name>
    <dbReference type="NCBI Taxonomy" id="2016548"/>
    <lineage>
        <taxon>Bacteria</taxon>
        <taxon>Pseudomonadati</taxon>
        <taxon>Nitrospirota</taxon>
        <taxon>Nitrospiria</taxon>
        <taxon>Nitrospirales</taxon>
        <taxon>Nitrospiraceae</taxon>
        <taxon>Candidatus Sulfobium</taxon>
    </lineage>
</organism>
<evidence type="ECO:0000313" key="2">
    <source>
        <dbReference type="Proteomes" id="UP000245125"/>
    </source>
</evidence>
<accession>A0A2U3QH23</accession>
<dbReference type="OrthoDB" id="9788988at2"/>
<evidence type="ECO:0000313" key="1">
    <source>
        <dbReference type="EMBL" id="SPQ00659.1"/>
    </source>
</evidence>
<dbReference type="Pfam" id="PF04351">
    <property type="entry name" value="PilP"/>
    <property type="match status" value="1"/>
</dbReference>
<gene>
    <name evidence="1" type="ORF">NBG4_30053</name>
</gene>
<proteinExistence type="predicted"/>
<dbReference type="EMBL" id="OUUY01000075">
    <property type="protein sequence ID" value="SPQ00659.1"/>
    <property type="molecule type" value="Genomic_DNA"/>
</dbReference>
<evidence type="ECO:0008006" key="3">
    <source>
        <dbReference type="Google" id="ProtNLM"/>
    </source>
</evidence>
<name>A0A2U3QH23_9BACT</name>
<sequence>MTIITFIKRALAIFIGITILVFAGCKEKASPSKSAAPQPKAAVSLPPPLTKEELKAEKEVYVYEQKGRRDPFMSLVQISKEKPKRVAGRKPIEDFDVDEIKLVAILWDNRQYYALIMLPDNKSYTIRKGTTVGLYGGKVEDITKDKVLIREHVKDYKGQPKTKETILKLRKEGE</sequence>
<reference evidence="2" key="1">
    <citation type="submission" date="2018-03" db="EMBL/GenBank/DDBJ databases">
        <authorList>
            <person name="Zecchin S."/>
        </authorList>
    </citation>
    <scope>NUCLEOTIDE SEQUENCE [LARGE SCALE GENOMIC DNA]</scope>
</reference>
<keyword evidence="2" id="KW-1185">Reference proteome</keyword>
<dbReference type="InterPro" id="IPR007446">
    <property type="entry name" value="PilP"/>
</dbReference>